<accession>A0A9Q0QYQ1</accession>
<gene>
    <name evidence="3" type="ORF">NE237_001710</name>
</gene>
<protein>
    <recommendedName>
        <fullName evidence="2">Reverse transcriptase Ty1/copia-type domain-containing protein</fullName>
    </recommendedName>
</protein>
<feature type="domain" description="Reverse transcriptase Ty1/copia-type" evidence="2">
    <location>
        <begin position="172"/>
        <end position="244"/>
    </location>
</feature>
<dbReference type="AlphaFoldDB" id="A0A9Q0QYQ1"/>
<name>A0A9Q0QYQ1_9MAGN</name>
<reference evidence="3" key="1">
    <citation type="journal article" date="2023" name="Plant J.">
        <title>The genome of the king protea, Protea cynaroides.</title>
        <authorList>
            <person name="Chang J."/>
            <person name="Duong T.A."/>
            <person name="Schoeman C."/>
            <person name="Ma X."/>
            <person name="Roodt D."/>
            <person name="Barker N."/>
            <person name="Li Z."/>
            <person name="Van de Peer Y."/>
            <person name="Mizrachi E."/>
        </authorList>
    </citation>
    <scope>NUCLEOTIDE SEQUENCE</scope>
    <source>
        <tissue evidence="3">Young leaves</tissue>
    </source>
</reference>
<proteinExistence type="predicted"/>
<feature type="compositionally biased region" description="Polar residues" evidence="1">
    <location>
        <begin position="12"/>
        <end position="23"/>
    </location>
</feature>
<dbReference type="Proteomes" id="UP001141806">
    <property type="component" value="Unassembled WGS sequence"/>
</dbReference>
<feature type="region of interest" description="Disordered" evidence="1">
    <location>
        <begin position="1"/>
        <end position="23"/>
    </location>
</feature>
<evidence type="ECO:0000259" key="2">
    <source>
        <dbReference type="Pfam" id="PF07727"/>
    </source>
</evidence>
<dbReference type="OrthoDB" id="411615at2759"/>
<evidence type="ECO:0000256" key="1">
    <source>
        <dbReference type="SAM" id="MobiDB-lite"/>
    </source>
</evidence>
<comment type="caution">
    <text evidence="3">The sequence shown here is derived from an EMBL/GenBank/DDBJ whole genome shotgun (WGS) entry which is preliminary data.</text>
</comment>
<dbReference type="EMBL" id="JAMYWD010000003">
    <property type="protein sequence ID" value="KAJ4976604.1"/>
    <property type="molecule type" value="Genomic_DNA"/>
</dbReference>
<evidence type="ECO:0000313" key="4">
    <source>
        <dbReference type="Proteomes" id="UP001141806"/>
    </source>
</evidence>
<keyword evidence="4" id="KW-1185">Reference proteome</keyword>
<dbReference type="Pfam" id="PF07727">
    <property type="entry name" value="RVT_2"/>
    <property type="match status" value="1"/>
</dbReference>
<sequence length="247" mass="27418">MHLLQQLPLEPTDSTTAVPLEPTDSTTAVPLEPIHSETAMPPGPIHSITLEPISSGPAIPPEPINSITAIPPVSNNSVPSIRRSTRVSYPSTKLKDYICNVVTSQSMTVSSPTGTGMSYPIQAHLSFFHNNSYKSLLTKLCTESEPTTFSQARKHLQWQKTMDDEMNALLENKTWSIESLPVGKQAIGCKWIYKIKRHADGTIERYKARLVAKGYTQMEGFDYHETFAPVAKLTTVRCFIALATYKR</sequence>
<evidence type="ECO:0000313" key="3">
    <source>
        <dbReference type="EMBL" id="KAJ4976604.1"/>
    </source>
</evidence>
<dbReference type="InterPro" id="IPR013103">
    <property type="entry name" value="RVT_2"/>
</dbReference>
<organism evidence="3 4">
    <name type="scientific">Protea cynaroides</name>
    <dbReference type="NCBI Taxonomy" id="273540"/>
    <lineage>
        <taxon>Eukaryota</taxon>
        <taxon>Viridiplantae</taxon>
        <taxon>Streptophyta</taxon>
        <taxon>Embryophyta</taxon>
        <taxon>Tracheophyta</taxon>
        <taxon>Spermatophyta</taxon>
        <taxon>Magnoliopsida</taxon>
        <taxon>Proteales</taxon>
        <taxon>Proteaceae</taxon>
        <taxon>Protea</taxon>
    </lineage>
</organism>